<dbReference type="Gene3D" id="2.40.160.20">
    <property type="match status" value="1"/>
</dbReference>
<dbReference type="InterPro" id="IPR050330">
    <property type="entry name" value="Bact_OuterMem_StrucFunc"/>
</dbReference>
<evidence type="ECO:0000313" key="7">
    <source>
        <dbReference type="EMBL" id="ADI16615.1"/>
    </source>
</evidence>
<reference evidence="7" key="1">
    <citation type="journal article" date="2011" name="Environ. Microbiol.">
        <title>Time-series analyses of Monterey Bay coastal microbial picoplankton using a 'genome proxy' microarray.</title>
        <authorList>
            <person name="Rich V.I."/>
            <person name="Pham V.D."/>
            <person name="Eppley J."/>
            <person name="Shi Y."/>
            <person name="DeLong E.F."/>
        </authorList>
    </citation>
    <scope>NUCLEOTIDE SEQUENCE</scope>
</reference>
<dbReference type="AlphaFoldDB" id="E0XQC4"/>
<dbReference type="InterPro" id="IPR036737">
    <property type="entry name" value="OmpA-like_sf"/>
</dbReference>
<dbReference type="Gene3D" id="4.10.1080.10">
    <property type="entry name" value="TSP type-3 repeat"/>
    <property type="match status" value="1"/>
</dbReference>
<keyword evidence="2 4" id="KW-0472">Membrane</keyword>
<dbReference type="GO" id="GO:0009279">
    <property type="term" value="C:cell outer membrane"/>
    <property type="evidence" value="ECO:0007669"/>
    <property type="project" value="UniProtKB-SubCell"/>
</dbReference>
<dbReference type="InterPro" id="IPR006665">
    <property type="entry name" value="OmpA-like"/>
</dbReference>
<dbReference type="SUPFAM" id="SSF103088">
    <property type="entry name" value="OmpA-like"/>
    <property type="match status" value="1"/>
</dbReference>
<dbReference type="PRINTS" id="PR01021">
    <property type="entry name" value="OMPADOMAIN"/>
</dbReference>
<dbReference type="InterPro" id="IPR006664">
    <property type="entry name" value="OMP_bac"/>
</dbReference>
<organism evidence="7">
    <name type="scientific">uncultured delta proteobacterium HF0010_01J10</name>
    <dbReference type="NCBI Taxonomy" id="710820"/>
    <lineage>
        <taxon>Bacteria</taxon>
        <taxon>Deltaproteobacteria</taxon>
        <taxon>environmental samples</taxon>
    </lineage>
</organism>
<dbReference type="InterPro" id="IPR028974">
    <property type="entry name" value="TSP_type-3_rpt"/>
</dbReference>
<name>E0XQC4_9DELT</name>
<dbReference type="SUPFAM" id="SSF103647">
    <property type="entry name" value="TSP type-3 repeat"/>
    <property type="match status" value="1"/>
</dbReference>
<dbReference type="Gene3D" id="3.30.1330.60">
    <property type="entry name" value="OmpA-like domain"/>
    <property type="match status" value="1"/>
</dbReference>
<feature type="region of interest" description="Disordered" evidence="5">
    <location>
        <begin position="241"/>
        <end position="327"/>
    </location>
</feature>
<dbReference type="PANTHER" id="PTHR30329:SF21">
    <property type="entry name" value="LIPOPROTEIN YIAD-RELATED"/>
    <property type="match status" value="1"/>
</dbReference>
<dbReference type="CDD" id="cd07185">
    <property type="entry name" value="OmpA_C-like"/>
    <property type="match status" value="1"/>
</dbReference>
<dbReference type="Pfam" id="PF00691">
    <property type="entry name" value="OmpA"/>
    <property type="match status" value="1"/>
</dbReference>
<dbReference type="GO" id="GO:0005509">
    <property type="term" value="F:calcium ion binding"/>
    <property type="evidence" value="ECO:0007669"/>
    <property type="project" value="InterPro"/>
</dbReference>
<feature type="compositionally biased region" description="Acidic residues" evidence="5">
    <location>
        <begin position="246"/>
        <end position="271"/>
    </location>
</feature>
<keyword evidence="3" id="KW-0998">Cell outer membrane</keyword>
<feature type="region of interest" description="Disordered" evidence="5">
    <location>
        <begin position="359"/>
        <end position="382"/>
    </location>
</feature>
<dbReference type="PANTHER" id="PTHR30329">
    <property type="entry name" value="STATOR ELEMENT OF FLAGELLAR MOTOR COMPLEX"/>
    <property type="match status" value="1"/>
</dbReference>
<dbReference type="EMBL" id="GU474842">
    <property type="protein sequence ID" value="ADI16615.1"/>
    <property type="molecule type" value="Genomic_DNA"/>
</dbReference>
<feature type="region of interest" description="Disordered" evidence="5">
    <location>
        <begin position="524"/>
        <end position="597"/>
    </location>
</feature>
<feature type="compositionally biased region" description="Acidic residues" evidence="5">
    <location>
        <begin position="282"/>
        <end position="312"/>
    </location>
</feature>
<evidence type="ECO:0000256" key="5">
    <source>
        <dbReference type="SAM" id="MobiDB-lite"/>
    </source>
</evidence>
<feature type="domain" description="OmpA-like" evidence="6">
    <location>
        <begin position="416"/>
        <end position="527"/>
    </location>
</feature>
<sequence>MAKRWTRGVQGGITLRWDAPFAQPHGVLMTTHPSSHGLELRTSALTLSGAALLVAALAMPGSARAADNAIEFGAHGGVMLFDDLDQANTTWMVTPRIGYWFNPTVGLELDVGIMMGTADATDHGFMAIAPELVFVGNPLPQSPVQPILSTGLGLMSKTFDADGVFGADYAKTRNEALVHVGTGLIIPIAGPLRFRTDARMNVSAAREDDDFGSPFLNYSFTGGLSAFIGLVPDTDDDGINDNLDLCLDEPEDEDGFEDDDGCPDEDNDADGVLDTADTCPMEPEDADDFEDEDGCPDADNDGDGILDADDICPNEAGEARTDGCPDADGDNIADKDDRCPDVAGTEAFEGCADGDEDGLADPDDECPTEAGEAPAFGCPDADGDNVPDYRDECADDAAAEGVDATRSNGCAADAWVGMNGVQLARGISFSTGRTTLTSTTRRGLDKVAALLTEFAGLTKVEVAAHTNERRSEADNVSLTKARAEAIMGYLVEKGVAAERLSMIGHGSEKTEDGQAARRVEFNILEKETRSMKPAAEEAPAEEDGDNAPAEEAPAEDAGDEAPAEEAPAEDAGDEAPAEEAPAEDAGDEAPAEEASAE</sequence>
<feature type="compositionally biased region" description="Acidic residues" evidence="5">
    <location>
        <begin position="552"/>
        <end position="597"/>
    </location>
</feature>
<proteinExistence type="predicted"/>
<comment type="subcellular location">
    <subcellularLocation>
        <location evidence="1">Cell outer membrane</location>
    </subcellularLocation>
</comment>
<evidence type="ECO:0000256" key="1">
    <source>
        <dbReference type="ARBA" id="ARBA00004442"/>
    </source>
</evidence>
<evidence type="ECO:0000256" key="4">
    <source>
        <dbReference type="PROSITE-ProRule" id="PRU00473"/>
    </source>
</evidence>
<evidence type="ECO:0000256" key="2">
    <source>
        <dbReference type="ARBA" id="ARBA00023136"/>
    </source>
</evidence>
<protein>
    <recommendedName>
        <fullName evidence="6">OmpA-like domain-containing protein</fullName>
    </recommendedName>
</protein>
<evidence type="ECO:0000256" key="3">
    <source>
        <dbReference type="ARBA" id="ARBA00023237"/>
    </source>
</evidence>
<accession>E0XQC4</accession>
<evidence type="ECO:0000259" key="6">
    <source>
        <dbReference type="PROSITE" id="PS51123"/>
    </source>
</evidence>
<dbReference type="PROSITE" id="PS51123">
    <property type="entry name" value="OMPA_2"/>
    <property type="match status" value="1"/>
</dbReference>